<keyword evidence="3" id="KW-0479">Metal-binding</keyword>
<dbReference type="InterPro" id="IPR042171">
    <property type="entry name" value="Acyl-CoA_hotdog"/>
</dbReference>
<accession>A0A9P7ENX6</accession>
<dbReference type="GeneID" id="64623971"/>
<dbReference type="InterPro" id="IPR049449">
    <property type="entry name" value="TesB_ACOT8-like_N"/>
</dbReference>
<dbReference type="InterPro" id="IPR009061">
    <property type="entry name" value="DNA-bd_dom_put_sf"/>
</dbReference>
<protein>
    <recommendedName>
        <fullName evidence="10">DNA repair protein RAD14</fullName>
    </recommendedName>
</protein>
<comment type="subcellular location">
    <subcellularLocation>
        <location evidence="1">Nucleus</location>
    </subcellularLocation>
</comment>
<evidence type="ECO:0000313" key="14">
    <source>
        <dbReference type="Proteomes" id="UP000807769"/>
    </source>
</evidence>
<dbReference type="PANTHER" id="PTHR10142">
    <property type="entry name" value="DNA REPAIR PROTEIN COMPLEMENTING XP-A CELLS"/>
    <property type="match status" value="1"/>
</dbReference>
<keyword evidence="9" id="KW-0539">Nucleus</keyword>
<feature type="region of interest" description="Disordered" evidence="11">
    <location>
        <begin position="1"/>
        <end position="76"/>
    </location>
</feature>
<dbReference type="GO" id="GO:1901255">
    <property type="term" value="P:nucleotide-excision repair involved in interstrand cross-link repair"/>
    <property type="evidence" value="ECO:0007669"/>
    <property type="project" value="TreeGrafter"/>
</dbReference>
<evidence type="ECO:0000256" key="9">
    <source>
        <dbReference type="ARBA" id="ARBA00023242"/>
    </source>
</evidence>
<dbReference type="EMBL" id="JABBWG010000002">
    <property type="protein sequence ID" value="KAG1826224.1"/>
    <property type="molecule type" value="Genomic_DNA"/>
</dbReference>
<dbReference type="PROSITE" id="PS00753">
    <property type="entry name" value="XPA_2"/>
    <property type="match status" value="1"/>
</dbReference>
<keyword evidence="4" id="KW-0227">DNA damage</keyword>
<evidence type="ECO:0000256" key="3">
    <source>
        <dbReference type="ARBA" id="ARBA00022723"/>
    </source>
</evidence>
<feature type="region of interest" description="Disordered" evidence="11">
    <location>
        <begin position="103"/>
        <end position="130"/>
    </location>
</feature>
<sequence length="580" mass="66464">MEGRNVHPPPSTAENSLLTPEQIKRIELNRLKAKARQRQREQEAGPSSTPNPNQKRPLEVIPAVSTSPTAPKPLKRDSRLGKYFEYDLSKMVNSKGGFLVEDGKEVDEDSRAKERERERQRAKQNLEPPMYLDPSLNPKCRECQSIDIDYTYKKIFGCLVCNKCKDEYPEKYSLLTKTECKEDYLLTDPELRDRELLPHLLKANPHKSTFANMMLFLRCQVEDFAWKKWGSPEALDTEWERRTEEKKKKKNKKFEEGLRDLRRRTREGVWQRRKDQEHKHVFGVTEDLGDATRISCSTTQAFTMDDPNQAESSKISTSLELEQIEVNLFRSKTLFKPTKARGVFGGQVISQAIVAATNCVDPVFGLHCYFLLSASPAIPIIYFVERLREGRSYTTRSVKAVQNGKIIFQLMCSYHKPEPWQPTHQWPMPEVPPLEECELEEVLFRRRATREDLPSKVRDILLSYALERENGPIAVRRAGLTTEDGTQTFMHWVQARTGQASHYGAPYQKCILAYLSDLNFDNFCCEDGLLYVVVCPRAASGRAVVHGRLYSRAGNLVAATCQEGVVRADVRGPTENKAKL</sequence>
<dbReference type="Gene3D" id="2.40.160.210">
    <property type="entry name" value="Acyl-CoA thioesterase, double hotdog domain"/>
    <property type="match status" value="1"/>
</dbReference>
<evidence type="ECO:0000259" key="12">
    <source>
        <dbReference type="PROSITE" id="PS50835"/>
    </source>
</evidence>
<reference evidence="13" key="1">
    <citation type="journal article" date="2020" name="New Phytol.">
        <title>Comparative genomics reveals dynamic genome evolution in host specialist ectomycorrhizal fungi.</title>
        <authorList>
            <person name="Lofgren L.A."/>
            <person name="Nguyen N.H."/>
            <person name="Vilgalys R."/>
            <person name="Ruytinx J."/>
            <person name="Liao H.L."/>
            <person name="Branco S."/>
            <person name="Kuo A."/>
            <person name="LaButti K."/>
            <person name="Lipzen A."/>
            <person name="Andreopoulos W."/>
            <person name="Pangilinan J."/>
            <person name="Riley R."/>
            <person name="Hundley H."/>
            <person name="Na H."/>
            <person name="Barry K."/>
            <person name="Grigoriev I.V."/>
            <person name="Stajich J.E."/>
            <person name="Kennedy P.G."/>
        </authorList>
    </citation>
    <scope>NUCLEOTIDE SEQUENCE</scope>
    <source>
        <strain evidence="13">MN1</strain>
    </source>
</reference>
<dbReference type="InterPro" id="IPR029069">
    <property type="entry name" value="HotDog_dom_sf"/>
</dbReference>
<dbReference type="AlphaFoldDB" id="A0A9P7ENX6"/>
<comment type="similarity">
    <text evidence="2">Belongs to the XPA family.</text>
</comment>
<dbReference type="GO" id="GO:0006284">
    <property type="term" value="P:base-excision repair"/>
    <property type="evidence" value="ECO:0007669"/>
    <property type="project" value="TreeGrafter"/>
</dbReference>
<evidence type="ECO:0000256" key="5">
    <source>
        <dbReference type="ARBA" id="ARBA00022771"/>
    </source>
</evidence>
<proteinExistence type="inferred from homology"/>
<dbReference type="CDD" id="cd03444">
    <property type="entry name" value="Thioesterase_II_repeat1"/>
    <property type="match status" value="1"/>
</dbReference>
<feature type="compositionally biased region" description="Polar residues" evidence="11">
    <location>
        <begin position="45"/>
        <end position="54"/>
    </location>
</feature>
<dbReference type="InterPro" id="IPR000465">
    <property type="entry name" value="XPA/RAD14"/>
</dbReference>
<keyword evidence="5" id="KW-0863">Zinc-finger</keyword>
<dbReference type="Pfam" id="PF05181">
    <property type="entry name" value="XPA_C"/>
    <property type="match status" value="1"/>
</dbReference>
<organism evidence="13 14">
    <name type="scientific">Suillus subaureus</name>
    <dbReference type="NCBI Taxonomy" id="48587"/>
    <lineage>
        <taxon>Eukaryota</taxon>
        <taxon>Fungi</taxon>
        <taxon>Dikarya</taxon>
        <taxon>Basidiomycota</taxon>
        <taxon>Agaricomycotina</taxon>
        <taxon>Agaricomycetes</taxon>
        <taxon>Agaricomycetidae</taxon>
        <taxon>Boletales</taxon>
        <taxon>Suillineae</taxon>
        <taxon>Suillaceae</taxon>
        <taxon>Suillus</taxon>
    </lineage>
</organism>
<evidence type="ECO:0000256" key="8">
    <source>
        <dbReference type="ARBA" id="ARBA00023204"/>
    </source>
</evidence>
<evidence type="ECO:0000256" key="4">
    <source>
        <dbReference type="ARBA" id="ARBA00022763"/>
    </source>
</evidence>
<dbReference type="GO" id="GO:0000110">
    <property type="term" value="C:nucleotide-excision repair factor 1 complex"/>
    <property type="evidence" value="ECO:0007669"/>
    <property type="project" value="TreeGrafter"/>
</dbReference>
<evidence type="ECO:0000256" key="7">
    <source>
        <dbReference type="ARBA" id="ARBA00023125"/>
    </source>
</evidence>
<feature type="domain" description="Ig-like" evidence="12">
    <location>
        <begin position="198"/>
        <end position="316"/>
    </location>
</feature>
<dbReference type="GO" id="GO:0008270">
    <property type="term" value="F:zinc ion binding"/>
    <property type="evidence" value="ECO:0007669"/>
    <property type="project" value="UniProtKB-KW"/>
</dbReference>
<name>A0A9P7ENX6_9AGAM</name>
<dbReference type="InterPro" id="IPR022656">
    <property type="entry name" value="XPA_C"/>
</dbReference>
<dbReference type="CDD" id="cd21077">
    <property type="entry name" value="DBD_Rad14"/>
    <property type="match status" value="1"/>
</dbReference>
<keyword evidence="14" id="KW-1185">Reference proteome</keyword>
<dbReference type="NCBIfam" id="TIGR00598">
    <property type="entry name" value="rad14"/>
    <property type="match status" value="1"/>
</dbReference>
<keyword evidence="6" id="KW-0862">Zinc</keyword>
<dbReference type="PROSITE" id="PS50835">
    <property type="entry name" value="IG_LIKE"/>
    <property type="match status" value="1"/>
</dbReference>
<dbReference type="SUPFAM" id="SSF46955">
    <property type="entry name" value="Putative DNA-binding domain"/>
    <property type="match status" value="1"/>
</dbReference>
<dbReference type="InterPro" id="IPR037129">
    <property type="entry name" value="XPA_sf"/>
</dbReference>
<dbReference type="CDD" id="cd03445">
    <property type="entry name" value="Thioesterase_II_repeat2"/>
    <property type="match status" value="1"/>
</dbReference>
<dbReference type="Gene3D" id="3.90.530.10">
    <property type="entry name" value="XPA C-terminal domain"/>
    <property type="match status" value="1"/>
</dbReference>
<dbReference type="SUPFAM" id="SSF54637">
    <property type="entry name" value="Thioesterase/thiol ester dehydrase-isomerase"/>
    <property type="match status" value="2"/>
</dbReference>
<dbReference type="RefSeq" id="XP_041199477.1">
    <property type="nucleotide sequence ID" value="XM_041329954.1"/>
</dbReference>
<evidence type="ECO:0000256" key="10">
    <source>
        <dbReference type="ARBA" id="ARBA00072989"/>
    </source>
</evidence>
<keyword evidence="7" id="KW-0238">DNA-binding</keyword>
<dbReference type="Gene3D" id="3.10.129.10">
    <property type="entry name" value="Hotdog Thioesterase"/>
    <property type="match status" value="1"/>
</dbReference>
<dbReference type="PANTHER" id="PTHR10142:SF0">
    <property type="entry name" value="DNA REPAIR PROTEIN COMPLEMENTING XP-A CELLS"/>
    <property type="match status" value="1"/>
</dbReference>
<evidence type="ECO:0000256" key="11">
    <source>
        <dbReference type="SAM" id="MobiDB-lite"/>
    </source>
</evidence>
<evidence type="ECO:0000313" key="13">
    <source>
        <dbReference type="EMBL" id="KAG1826224.1"/>
    </source>
</evidence>
<comment type="caution">
    <text evidence="13">The sequence shown here is derived from an EMBL/GenBank/DDBJ whole genome shotgun (WGS) entry which is preliminary data.</text>
</comment>
<evidence type="ECO:0000256" key="6">
    <source>
        <dbReference type="ARBA" id="ARBA00022833"/>
    </source>
</evidence>
<dbReference type="GO" id="GO:0070914">
    <property type="term" value="P:UV-damage excision repair"/>
    <property type="evidence" value="ECO:0007669"/>
    <property type="project" value="TreeGrafter"/>
</dbReference>
<dbReference type="InterPro" id="IPR022658">
    <property type="entry name" value="XPA_CS"/>
</dbReference>
<feature type="compositionally biased region" description="Basic and acidic residues" evidence="11">
    <location>
        <begin position="109"/>
        <end position="121"/>
    </location>
</feature>
<evidence type="ECO:0000256" key="2">
    <source>
        <dbReference type="ARBA" id="ARBA00005548"/>
    </source>
</evidence>
<dbReference type="FunFam" id="3.90.530.10:FF:000003">
    <property type="entry name" value="Dna repair rad14 protein"/>
    <property type="match status" value="1"/>
</dbReference>
<dbReference type="Pfam" id="PF13622">
    <property type="entry name" value="4HBT_3"/>
    <property type="match status" value="1"/>
</dbReference>
<dbReference type="InterPro" id="IPR007110">
    <property type="entry name" value="Ig-like_dom"/>
</dbReference>
<dbReference type="GO" id="GO:0000715">
    <property type="term" value="P:nucleotide-excision repair, DNA damage recognition"/>
    <property type="evidence" value="ECO:0007669"/>
    <property type="project" value="TreeGrafter"/>
</dbReference>
<dbReference type="GO" id="GO:0003684">
    <property type="term" value="F:damaged DNA binding"/>
    <property type="evidence" value="ECO:0007669"/>
    <property type="project" value="InterPro"/>
</dbReference>
<dbReference type="OrthoDB" id="68328at2759"/>
<keyword evidence="8" id="KW-0234">DNA repair</keyword>
<evidence type="ECO:0000256" key="1">
    <source>
        <dbReference type="ARBA" id="ARBA00004123"/>
    </source>
</evidence>
<dbReference type="Proteomes" id="UP000807769">
    <property type="component" value="Unassembled WGS sequence"/>
</dbReference>
<gene>
    <name evidence="13" type="ORF">BJ212DRAFT_1258638</name>
</gene>